<accession>A0A9W7ANM8</accession>
<keyword evidence="5" id="KW-0408">Iron</keyword>
<dbReference type="PANTHER" id="PTHR10869:SF247">
    <property type="entry name" value="FE2OG DIOXYGENASE DOMAIN-CONTAINING PROTEIN"/>
    <property type="match status" value="1"/>
</dbReference>
<evidence type="ECO:0000256" key="6">
    <source>
        <dbReference type="SAM" id="MobiDB-lite"/>
    </source>
</evidence>
<dbReference type="GO" id="GO:0005783">
    <property type="term" value="C:endoplasmic reticulum"/>
    <property type="evidence" value="ECO:0007669"/>
    <property type="project" value="TreeGrafter"/>
</dbReference>
<protein>
    <recommendedName>
        <fullName evidence="7">Fe2OG dioxygenase domain-containing protein</fullName>
    </recommendedName>
</protein>
<proteinExistence type="predicted"/>
<dbReference type="Proteomes" id="UP001165122">
    <property type="component" value="Unassembled WGS sequence"/>
</dbReference>
<evidence type="ECO:0000313" key="8">
    <source>
        <dbReference type="EMBL" id="GMH72368.1"/>
    </source>
</evidence>
<name>A0A9W7ANM8_9STRA</name>
<evidence type="ECO:0000256" key="3">
    <source>
        <dbReference type="ARBA" id="ARBA00022964"/>
    </source>
</evidence>
<dbReference type="GO" id="GO:0031418">
    <property type="term" value="F:L-ascorbic acid binding"/>
    <property type="evidence" value="ECO:0007669"/>
    <property type="project" value="InterPro"/>
</dbReference>
<gene>
    <name evidence="8" type="ORF">TrLO_g1668</name>
</gene>
<dbReference type="Gene3D" id="2.60.120.620">
    <property type="entry name" value="q2cbj1_9rhob like domain"/>
    <property type="match status" value="1"/>
</dbReference>
<feature type="domain" description="Fe2OG dioxygenase" evidence="7">
    <location>
        <begin position="400"/>
        <end position="521"/>
    </location>
</feature>
<keyword evidence="3" id="KW-0223">Dioxygenase</keyword>
<keyword evidence="9" id="KW-1185">Reference proteome</keyword>
<dbReference type="InterPro" id="IPR045054">
    <property type="entry name" value="P4HA-like"/>
</dbReference>
<evidence type="ECO:0000313" key="9">
    <source>
        <dbReference type="Proteomes" id="UP001165122"/>
    </source>
</evidence>
<keyword evidence="4" id="KW-0560">Oxidoreductase</keyword>
<evidence type="ECO:0000256" key="4">
    <source>
        <dbReference type="ARBA" id="ARBA00023002"/>
    </source>
</evidence>
<feature type="region of interest" description="Disordered" evidence="6">
    <location>
        <begin position="190"/>
        <end position="211"/>
    </location>
</feature>
<dbReference type="EMBL" id="BRXW01000654">
    <property type="protein sequence ID" value="GMH72368.1"/>
    <property type="molecule type" value="Genomic_DNA"/>
</dbReference>
<reference evidence="9" key="1">
    <citation type="journal article" date="2023" name="Commun. Biol.">
        <title>Genome analysis of Parmales, the sister group of diatoms, reveals the evolutionary specialization of diatoms from phago-mixotrophs to photoautotrophs.</title>
        <authorList>
            <person name="Ban H."/>
            <person name="Sato S."/>
            <person name="Yoshikawa S."/>
            <person name="Yamada K."/>
            <person name="Nakamura Y."/>
            <person name="Ichinomiya M."/>
            <person name="Sato N."/>
            <person name="Blanc-Mathieu R."/>
            <person name="Endo H."/>
            <person name="Kuwata A."/>
            <person name="Ogata H."/>
        </authorList>
    </citation>
    <scope>NUCLEOTIDE SEQUENCE [LARGE SCALE GENOMIC DNA]</scope>
    <source>
        <strain evidence="9">NIES 3700</strain>
    </source>
</reference>
<evidence type="ECO:0000256" key="5">
    <source>
        <dbReference type="ARBA" id="ARBA00023004"/>
    </source>
</evidence>
<dbReference type="GO" id="GO:0005506">
    <property type="term" value="F:iron ion binding"/>
    <property type="evidence" value="ECO:0007669"/>
    <property type="project" value="InterPro"/>
</dbReference>
<comment type="caution">
    <text evidence="8">The sequence shown here is derived from an EMBL/GenBank/DDBJ whole genome shotgun (WGS) entry which is preliminary data.</text>
</comment>
<feature type="compositionally biased region" description="Low complexity" evidence="6">
    <location>
        <begin position="192"/>
        <end position="210"/>
    </location>
</feature>
<dbReference type="SMART" id="SM00702">
    <property type="entry name" value="P4Hc"/>
    <property type="match status" value="1"/>
</dbReference>
<feature type="region of interest" description="Disordered" evidence="6">
    <location>
        <begin position="16"/>
        <end position="43"/>
    </location>
</feature>
<organism evidence="8 9">
    <name type="scientific">Triparma laevis f. longispina</name>
    <dbReference type="NCBI Taxonomy" id="1714387"/>
    <lineage>
        <taxon>Eukaryota</taxon>
        <taxon>Sar</taxon>
        <taxon>Stramenopiles</taxon>
        <taxon>Ochrophyta</taxon>
        <taxon>Bolidophyceae</taxon>
        <taxon>Parmales</taxon>
        <taxon>Triparmaceae</taxon>
        <taxon>Triparma</taxon>
    </lineage>
</organism>
<sequence>MGKLSKRKRQKLEASMLAASYSTDTQETLEDAESSSSHDPLHPPSASTLTYLIAVAAAPPSETYWSPDFKPLRRAIFPFVQLSLSKYVLPDYPALTTTLLTPPNTLQGFQQAILYLTAIRDLHVKVKQGTIQRWVRMVDECESDSLKVKLLSSIVGCQAGQDDDDMTDANVNKHDAKRALEELIVDGTVNPTATTTTTTTATTTTTSTTSNDDDKIVDMGTFIISPQPPMIPISLNPFTPSKSNFSEIVRIKGPDRKPPNLHDLTIRMTSDPICNPSTTTNPNPHPLLLFPRPDLNLSLVKKHPLPAVPGAFVLSSVLTSSECSYIKSTTEAMGYSKNEVSGKADTEIGECEWLTCSHPSTSSSSSSGEKIWENPDGMLGAIFERTRPHLPKVGGKSAVGINSRWRSFRYKQGGVYRMHIDGSWSAAGLGEKGEMVNDVTDGRVKSRLTFLIYLNDDFEGGETTFFLPNKNSSSNGLTSYKVRPMKGSVLVFPQGNEASLLHEGTATTKGTKWVVRTDVLYGGFK</sequence>
<dbReference type="PANTHER" id="PTHR10869">
    <property type="entry name" value="PROLYL 4-HYDROXYLASE ALPHA SUBUNIT"/>
    <property type="match status" value="1"/>
</dbReference>
<dbReference type="AlphaFoldDB" id="A0A9W7ANM8"/>
<dbReference type="InterPro" id="IPR006620">
    <property type="entry name" value="Pro_4_hyd_alph"/>
</dbReference>
<dbReference type="GO" id="GO:0004656">
    <property type="term" value="F:procollagen-proline 4-dioxygenase activity"/>
    <property type="evidence" value="ECO:0007669"/>
    <property type="project" value="TreeGrafter"/>
</dbReference>
<dbReference type="PROSITE" id="PS51471">
    <property type="entry name" value="FE2OG_OXY"/>
    <property type="match status" value="1"/>
</dbReference>
<dbReference type="InterPro" id="IPR005123">
    <property type="entry name" value="Oxoglu/Fe-dep_dioxygenase_dom"/>
</dbReference>
<dbReference type="OrthoDB" id="197550at2759"/>
<dbReference type="Pfam" id="PF13640">
    <property type="entry name" value="2OG-FeII_Oxy_3"/>
    <property type="match status" value="1"/>
</dbReference>
<evidence type="ECO:0000259" key="7">
    <source>
        <dbReference type="PROSITE" id="PS51471"/>
    </source>
</evidence>
<evidence type="ECO:0000256" key="1">
    <source>
        <dbReference type="ARBA" id="ARBA00001961"/>
    </source>
</evidence>
<evidence type="ECO:0000256" key="2">
    <source>
        <dbReference type="ARBA" id="ARBA00022723"/>
    </source>
</evidence>
<dbReference type="InterPro" id="IPR044862">
    <property type="entry name" value="Pro_4_hyd_alph_FE2OG_OXY"/>
</dbReference>
<keyword evidence="2" id="KW-0479">Metal-binding</keyword>
<comment type="cofactor">
    <cofactor evidence="1">
        <name>L-ascorbate</name>
        <dbReference type="ChEBI" id="CHEBI:38290"/>
    </cofactor>
</comment>